<reference evidence="1" key="2">
    <citation type="journal article" date="2023" name="IMA Fungus">
        <title>Comparative genomic study of the Penicillium genus elucidates a diverse pangenome and 15 lateral gene transfer events.</title>
        <authorList>
            <person name="Petersen C."/>
            <person name="Sorensen T."/>
            <person name="Nielsen M.R."/>
            <person name="Sondergaard T.E."/>
            <person name="Sorensen J.L."/>
            <person name="Fitzpatrick D.A."/>
            <person name="Frisvad J.C."/>
            <person name="Nielsen K.L."/>
        </authorList>
    </citation>
    <scope>NUCLEOTIDE SEQUENCE</scope>
    <source>
        <strain evidence="1">IBT 34128</strain>
    </source>
</reference>
<dbReference type="AlphaFoldDB" id="A0A9W9JWY3"/>
<evidence type="ECO:0000313" key="1">
    <source>
        <dbReference type="EMBL" id="KAJ5084510.1"/>
    </source>
</evidence>
<sequence length="165" mass="17933">MAVGCAALRQNLSQIRPLLAVCGHVHEGRGYERVRWQPAPPETGATTADCVVVDGVITRGVLPPVGSKKQSLVDLTGKRGQQRLDKRCMGQRSPIVAPSLSAGNHGRGGHALQTLRRESCIVNAAIMATSWPHRGGKRFHAPIDVDLELPVWEADHAERRFAVRL</sequence>
<dbReference type="InterPro" id="IPR029052">
    <property type="entry name" value="Metallo-depent_PP-like"/>
</dbReference>
<accession>A0A9W9JWY3</accession>
<dbReference type="OrthoDB" id="630188at2759"/>
<dbReference type="EMBL" id="JAPMSZ010000011">
    <property type="protein sequence ID" value="KAJ5084510.1"/>
    <property type="molecule type" value="Genomic_DNA"/>
</dbReference>
<dbReference type="SUPFAM" id="SSF56300">
    <property type="entry name" value="Metallo-dependent phosphatases"/>
    <property type="match status" value="1"/>
</dbReference>
<dbReference type="GeneID" id="81398783"/>
<reference evidence="1" key="1">
    <citation type="submission" date="2022-11" db="EMBL/GenBank/DDBJ databases">
        <authorList>
            <person name="Petersen C."/>
        </authorList>
    </citation>
    <scope>NUCLEOTIDE SEQUENCE</scope>
    <source>
        <strain evidence="1">IBT 34128</strain>
    </source>
</reference>
<dbReference type="InterPro" id="IPR051693">
    <property type="entry name" value="UPF0046_metallophosphoest"/>
</dbReference>
<name>A0A9W9JWY3_9EURO</name>
<dbReference type="RefSeq" id="XP_056507907.1">
    <property type="nucleotide sequence ID" value="XM_056659614.1"/>
</dbReference>
<proteinExistence type="predicted"/>
<gene>
    <name evidence="1" type="ORF">NUU61_009089</name>
</gene>
<dbReference type="PANTHER" id="PTHR12905">
    <property type="entry name" value="METALLOPHOSPHOESTERASE"/>
    <property type="match status" value="1"/>
</dbReference>
<dbReference type="Gene3D" id="3.60.21.10">
    <property type="match status" value="1"/>
</dbReference>
<dbReference type="PANTHER" id="PTHR12905:SF16">
    <property type="entry name" value="SER_THR PROTEIN PHOSPHATASE FAMILY PROTEIN (AFU_ORTHOLOGUE AFUA_1G06000)"/>
    <property type="match status" value="1"/>
</dbReference>
<dbReference type="Proteomes" id="UP001141434">
    <property type="component" value="Unassembled WGS sequence"/>
</dbReference>
<protein>
    <recommendedName>
        <fullName evidence="3">Metallophosphoesterase</fullName>
    </recommendedName>
</protein>
<evidence type="ECO:0000313" key="2">
    <source>
        <dbReference type="Proteomes" id="UP001141434"/>
    </source>
</evidence>
<comment type="caution">
    <text evidence="1">The sequence shown here is derived from an EMBL/GenBank/DDBJ whole genome shotgun (WGS) entry which is preliminary data.</text>
</comment>
<keyword evidence="2" id="KW-1185">Reference proteome</keyword>
<evidence type="ECO:0008006" key="3">
    <source>
        <dbReference type="Google" id="ProtNLM"/>
    </source>
</evidence>
<organism evidence="1 2">
    <name type="scientific">Penicillium alfredii</name>
    <dbReference type="NCBI Taxonomy" id="1506179"/>
    <lineage>
        <taxon>Eukaryota</taxon>
        <taxon>Fungi</taxon>
        <taxon>Dikarya</taxon>
        <taxon>Ascomycota</taxon>
        <taxon>Pezizomycotina</taxon>
        <taxon>Eurotiomycetes</taxon>
        <taxon>Eurotiomycetidae</taxon>
        <taxon>Eurotiales</taxon>
        <taxon>Aspergillaceae</taxon>
        <taxon>Penicillium</taxon>
    </lineage>
</organism>